<evidence type="ECO:0000256" key="1">
    <source>
        <dbReference type="SAM" id="MobiDB-lite"/>
    </source>
</evidence>
<name>A0A1N5TMZ3_9ARCH</name>
<evidence type="ECO:0000313" key="2">
    <source>
        <dbReference type="EMBL" id="SIM49425.1"/>
    </source>
</evidence>
<feature type="region of interest" description="Disordered" evidence="1">
    <location>
        <begin position="1"/>
        <end position="28"/>
    </location>
</feature>
<dbReference type="AlphaFoldDB" id="A0A1N5TMZ3"/>
<dbReference type="RefSeq" id="WP_148689595.1">
    <property type="nucleotide sequence ID" value="NZ_LT671858.1"/>
</dbReference>
<accession>A0A1N5TMZ3</accession>
<reference evidence="2 3" key="1">
    <citation type="submission" date="2016-04" db="EMBL/GenBank/DDBJ databases">
        <authorList>
            <person name="Evans L.H."/>
            <person name="Alamgir A."/>
            <person name="Owens N."/>
            <person name="Weber N.D."/>
            <person name="Virtaneva K."/>
            <person name="Barbian K."/>
            <person name="Babar A."/>
            <person name="Rosenke K."/>
        </authorList>
    </citation>
    <scope>NUCLEOTIDE SEQUENCE [LARGE SCALE GENOMIC DNA]</scope>
    <source>
        <strain evidence="3">S5(T) (JCM 30642 \VKM B-2941)</strain>
    </source>
</reference>
<dbReference type="Gene3D" id="2.30.30.100">
    <property type="match status" value="1"/>
</dbReference>
<organism evidence="2 3">
    <name type="scientific">Cuniculiplasma divulgatum</name>
    <dbReference type="NCBI Taxonomy" id="1673428"/>
    <lineage>
        <taxon>Archaea</taxon>
        <taxon>Methanobacteriati</taxon>
        <taxon>Thermoplasmatota</taxon>
        <taxon>Thermoplasmata</taxon>
        <taxon>Thermoplasmatales</taxon>
        <taxon>Cuniculiplasmataceae</taxon>
        <taxon>Cuniculiplasma</taxon>
    </lineage>
</organism>
<dbReference type="EMBL" id="LT671858">
    <property type="protein sequence ID" value="SIM49425.1"/>
    <property type="molecule type" value="Genomic_DNA"/>
</dbReference>
<evidence type="ECO:0000313" key="3">
    <source>
        <dbReference type="Proteomes" id="UP000195607"/>
    </source>
</evidence>
<sequence length="79" mass="8611">MIKAETNPQGKQGNEARNYSNPEPFNTSQIGRSITVTLTNGRIEAGILKSLGAYMISIKMPNGRELIINKGHIITVSIL</sequence>
<dbReference type="Proteomes" id="UP000195607">
    <property type="component" value="Chromosome I"/>
</dbReference>
<protein>
    <submittedName>
        <fullName evidence="2">Uncharacterized protein</fullName>
    </submittedName>
</protein>
<dbReference type="GeneID" id="41587906"/>
<proteinExistence type="predicted"/>
<gene>
    <name evidence="2" type="ORF">CSP5_0619</name>
</gene>